<evidence type="ECO:0000313" key="2">
    <source>
        <dbReference type="EMBL" id="KAK3278059.1"/>
    </source>
</evidence>
<organism evidence="2 3">
    <name type="scientific">Cymbomonas tetramitiformis</name>
    <dbReference type="NCBI Taxonomy" id="36881"/>
    <lineage>
        <taxon>Eukaryota</taxon>
        <taxon>Viridiplantae</taxon>
        <taxon>Chlorophyta</taxon>
        <taxon>Pyramimonadophyceae</taxon>
        <taxon>Pyramimonadales</taxon>
        <taxon>Pyramimonadaceae</taxon>
        <taxon>Cymbomonas</taxon>
    </lineage>
</organism>
<sequence>MGASLSCCCIPRSRASDAQDSLEDAENLRRAQFRRQYRALLRDLSRLKRQDEENTQPLLGDDSLRERILEHYDDEKQEQHATMEPIRVKRSSSRPALPISFLPVSAATAETANKENRSSDRHSSDGLSCDPFSRRQDRGSAQRTDATVVVRKPGSSLSFYHSLKQPPGGRKGESLRDKIDATLGNGDLRDVVRLPPGEVAEEWIAVNIVDLYNTMIIIYSTMQEFCTELNCPVMTAGVNYEYRWPSCEPGGRPVQCSAPEYIERLMNWVGDQIDDPRVGGLPVIPHLEGS</sequence>
<evidence type="ECO:0000313" key="3">
    <source>
        <dbReference type="Proteomes" id="UP001190700"/>
    </source>
</evidence>
<dbReference type="Gene3D" id="1.20.140.30">
    <property type="entry name" value="MOB kinase activator"/>
    <property type="match status" value="1"/>
</dbReference>
<gene>
    <name evidence="2" type="ORF">CYMTET_13970</name>
</gene>
<protein>
    <submittedName>
        <fullName evidence="2">Uncharacterized protein</fullName>
    </submittedName>
</protein>
<dbReference type="EMBL" id="LGRX02005635">
    <property type="protein sequence ID" value="KAK3278059.1"/>
    <property type="molecule type" value="Genomic_DNA"/>
</dbReference>
<proteinExistence type="predicted"/>
<dbReference type="InterPro" id="IPR036703">
    <property type="entry name" value="MOB_kinase_act_sf"/>
</dbReference>
<dbReference type="AlphaFoldDB" id="A0AAE0LAU7"/>
<keyword evidence="3" id="KW-1185">Reference proteome</keyword>
<dbReference type="PANTHER" id="PTHR22599">
    <property type="entry name" value="MPS ONE BINDER KINASE ACTIVATOR-LIKE MOB"/>
    <property type="match status" value="1"/>
</dbReference>
<accession>A0AAE0LAU7</accession>
<feature type="region of interest" description="Disordered" evidence="1">
    <location>
        <begin position="108"/>
        <end position="147"/>
    </location>
</feature>
<feature type="region of interest" description="Disordered" evidence="1">
    <location>
        <begin position="74"/>
        <end position="94"/>
    </location>
</feature>
<evidence type="ECO:0000256" key="1">
    <source>
        <dbReference type="SAM" id="MobiDB-lite"/>
    </source>
</evidence>
<dbReference type="Proteomes" id="UP001190700">
    <property type="component" value="Unassembled WGS sequence"/>
</dbReference>
<dbReference type="SMART" id="SM01388">
    <property type="entry name" value="Mob1_phocein"/>
    <property type="match status" value="1"/>
</dbReference>
<comment type="caution">
    <text evidence="2">The sequence shown here is derived from an EMBL/GenBank/DDBJ whole genome shotgun (WGS) entry which is preliminary data.</text>
</comment>
<reference evidence="2 3" key="1">
    <citation type="journal article" date="2015" name="Genome Biol. Evol.">
        <title>Comparative Genomics of a Bacterivorous Green Alga Reveals Evolutionary Causalities and Consequences of Phago-Mixotrophic Mode of Nutrition.</title>
        <authorList>
            <person name="Burns J.A."/>
            <person name="Paasch A."/>
            <person name="Narechania A."/>
            <person name="Kim E."/>
        </authorList>
    </citation>
    <scope>NUCLEOTIDE SEQUENCE [LARGE SCALE GENOMIC DNA]</scope>
    <source>
        <strain evidence="2 3">PLY_AMNH</strain>
    </source>
</reference>
<feature type="compositionally biased region" description="Basic and acidic residues" evidence="1">
    <location>
        <begin position="112"/>
        <end position="124"/>
    </location>
</feature>
<dbReference type="InterPro" id="IPR005301">
    <property type="entry name" value="MOB_kinase_act_fam"/>
</dbReference>
<name>A0AAE0LAU7_9CHLO</name>
<dbReference type="SUPFAM" id="SSF101152">
    <property type="entry name" value="Mob1/phocein"/>
    <property type="match status" value="1"/>
</dbReference>
<dbReference type="Pfam" id="PF03637">
    <property type="entry name" value="Mob1_phocein"/>
    <property type="match status" value="1"/>
</dbReference>